<accession>A0A5B9QII0</accession>
<reference evidence="1 2" key="1">
    <citation type="submission" date="2019-08" db="EMBL/GenBank/DDBJ databases">
        <title>Deep-cultivation of Planctomycetes and their phenomic and genomic characterization uncovers novel biology.</title>
        <authorList>
            <person name="Wiegand S."/>
            <person name="Jogler M."/>
            <person name="Boedeker C."/>
            <person name="Pinto D."/>
            <person name="Vollmers J."/>
            <person name="Rivas-Marin E."/>
            <person name="Kohn T."/>
            <person name="Peeters S.H."/>
            <person name="Heuer A."/>
            <person name="Rast P."/>
            <person name="Oberbeckmann S."/>
            <person name="Bunk B."/>
            <person name="Jeske O."/>
            <person name="Meyerdierks A."/>
            <person name="Storesund J.E."/>
            <person name="Kallscheuer N."/>
            <person name="Luecker S."/>
            <person name="Lage O.M."/>
            <person name="Pohl T."/>
            <person name="Merkel B.J."/>
            <person name="Hornburger P."/>
            <person name="Mueller R.-W."/>
            <person name="Bruemmer F."/>
            <person name="Labrenz M."/>
            <person name="Spormann A.M."/>
            <person name="Op den Camp H."/>
            <person name="Overmann J."/>
            <person name="Amann R."/>
            <person name="Jetten M.S.M."/>
            <person name="Mascher T."/>
            <person name="Medema M.H."/>
            <person name="Devos D.P."/>
            <person name="Kaster A.-K."/>
            <person name="Ovreas L."/>
            <person name="Rohde M."/>
            <person name="Galperin M.Y."/>
            <person name="Jogler C."/>
        </authorList>
    </citation>
    <scope>NUCLEOTIDE SEQUENCE [LARGE SCALE GENOMIC DNA]</scope>
    <source>
        <strain evidence="1 2">Pr1d</strain>
    </source>
</reference>
<protein>
    <recommendedName>
        <fullName evidence="3">Glycosyl hydrolase family 32 N-terminal domain-containing protein</fullName>
    </recommendedName>
</protein>
<dbReference type="RefSeq" id="WP_148075646.1">
    <property type="nucleotide sequence ID" value="NZ_CP042913.1"/>
</dbReference>
<evidence type="ECO:0000313" key="2">
    <source>
        <dbReference type="Proteomes" id="UP000323917"/>
    </source>
</evidence>
<dbReference type="EMBL" id="CP042913">
    <property type="protein sequence ID" value="QEG37400.1"/>
    <property type="molecule type" value="Genomic_DNA"/>
</dbReference>
<dbReference type="OrthoDB" id="180690at2"/>
<gene>
    <name evidence="1" type="ORF">Pr1d_47430</name>
</gene>
<sequence length="496" mass="55844">MIASWKSNGVPLWGWVASLVVLLNMGHCVAVADEPELSGIERNRYLLLDSRIIGHTENAELTLGRAKKSSSNPLFEEDKPWEVRFDNLYANVMFDEEEGIYKCWYSPFIKDISSKGMTISERKEREYAASTREMAICYATSKDGINWVKPELGVVEFEGSKANNILWRGTPRTGSEKGDAGTWAGPHGSGIFKDLREPDPNRRYKALIKYEILSVAFSPDGIHWDEAIACPEADSAGDTHNNAFWAPTLGKYVGITREWGEPFGRQVARTTSEDFINWEKCEIVLEGIDPRYQTYSMPVFYHGGIYLGLVAIHDQEDDLVWTELTWSPDTIKWNRVLPGTPFIGNDGKEGDYDWGCVYAAAGPVFLEDEIRLYYGGSDGHHNIWRNGYFCLATLRPDGFAGYKQTETIKSATLRTTAISPGTGPLQVSADIAEVGYVKLRVFDENNEQIAESEPLHGLLSDEEISWQNGFNASEQEKIKIEFEFQHATIYSFNFGN</sequence>
<evidence type="ECO:0000313" key="1">
    <source>
        <dbReference type="EMBL" id="QEG37400.1"/>
    </source>
</evidence>
<dbReference type="SUPFAM" id="SSF75005">
    <property type="entry name" value="Arabinanase/levansucrase/invertase"/>
    <property type="match status" value="1"/>
</dbReference>
<evidence type="ECO:0008006" key="3">
    <source>
        <dbReference type="Google" id="ProtNLM"/>
    </source>
</evidence>
<organism evidence="1 2">
    <name type="scientific">Bythopirellula goksoeyrii</name>
    <dbReference type="NCBI Taxonomy" id="1400387"/>
    <lineage>
        <taxon>Bacteria</taxon>
        <taxon>Pseudomonadati</taxon>
        <taxon>Planctomycetota</taxon>
        <taxon>Planctomycetia</taxon>
        <taxon>Pirellulales</taxon>
        <taxon>Lacipirellulaceae</taxon>
        <taxon>Bythopirellula</taxon>
    </lineage>
</organism>
<dbReference type="Gene3D" id="2.115.10.20">
    <property type="entry name" value="Glycosyl hydrolase domain, family 43"/>
    <property type="match status" value="2"/>
</dbReference>
<proteinExistence type="predicted"/>
<name>A0A5B9QII0_9BACT</name>
<dbReference type="Proteomes" id="UP000323917">
    <property type="component" value="Chromosome"/>
</dbReference>
<dbReference type="AlphaFoldDB" id="A0A5B9QII0"/>
<keyword evidence="2" id="KW-1185">Reference proteome</keyword>
<dbReference type="InterPro" id="IPR023296">
    <property type="entry name" value="Glyco_hydro_beta-prop_sf"/>
</dbReference>
<dbReference type="KEGG" id="bgok:Pr1d_47430"/>